<dbReference type="EMBL" id="SWLB01000017">
    <property type="protein sequence ID" value="KAF3327088.1"/>
    <property type="molecule type" value="Genomic_DNA"/>
</dbReference>
<gene>
    <name evidence="3" type="ORF">FCM35_KLT07206</name>
</gene>
<dbReference type="Proteomes" id="UP000623129">
    <property type="component" value="Unassembled WGS sequence"/>
</dbReference>
<dbReference type="PANTHER" id="PTHR35992">
    <property type="entry name" value="CYTOMATRIX PROTEIN-LIKE PROTEIN"/>
    <property type="match status" value="1"/>
</dbReference>
<evidence type="ECO:0000256" key="1">
    <source>
        <dbReference type="SAM" id="Coils"/>
    </source>
</evidence>
<feature type="region of interest" description="Disordered" evidence="2">
    <location>
        <begin position="321"/>
        <end position="379"/>
    </location>
</feature>
<name>A0A833VKQ6_9POAL</name>
<accession>A0A833VKQ6</accession>
<evidence type="ECO:0000313" key="4">
    <source>
        <dbReference type="Proteomes" id="UP000623129"/>
    </source>
</evidence>
<proteinExistence type="predicted"/>
<dbReference type="OrthoDB" id="1921280at2759"/>
<feature type="compositionally biased region" description="Polar residues" evidence="2">
    <location>
        <begin position="339"/>
        <end position="370"/>
    </location>
</feature>
<feature type="coiled-coil region" evidence="1">
    <location>
        <begin position="103"/>
        <end position="186"/>
    </location>
</feature>
<dbReference type="PANTHER" id="PTHR35992:SF1">
    <property type="entry name" value="CYTOMATRIX PROTEIN-LIKE PROTEIN"/>
    <property type="match status" value="1"/>
</dbReference>
<reference evidence="3" key="1">
    <citation type="submission" date="2020-01" db="EMBL/GenBank/DDBJ databases">
        <title>Genome sequence of Kobresia littledalei, the first chromosome-level genome in the family Cyperaceae.</title>
        <authorList>
            <person name="Qu G."/>
        </authorList>
    </citation>
    <scope>NUCLEOTIDE SEQUENCE</scope>
    <source>
        <strain evidence="3">C.B.Clarke</strain>
        <tissue evidence="3">Leaf</tissue>
    </source>
</reference>
<keyword evidence="4" id="KW-1185">Reference proteome</keyword>
<sequence>MADEEGQLILYPQSSDRKQLLHLLHLAVRSEHSTNEGLLVEREYLLQLIELRNEQWTRHVSLLESRFEQMKAQKMKVQNYNAAKLDILVDAKERKAISYKEYAELAETDLEDAHTLIAALRAEIKDLKSKLSNGEMIRPIGACDSTELKDLKLEIRKLKHAYKTLKSEKEAQLSEKESRIDALVCEKDFVWNQLKVMESEYVATLKSKNSELGKSNEAIRMLKKNLEEMEASILEKDSTISKMKEEMSASISEKDGTISQLNQNYQASISMKDDMISRLNEEVENLKKMSKEKDQMILRLHADVAKYAARVGPSICKPVDSGTSRTLRSGTKRACETVSWAQPSASQSIGGQRQHSNRSQGSASVSTAETPSVLVREQF</sequence>
<comment type="caution">
    <text evidence="3">The sequence shown here is derived from an EMBL/GenBank/DDBJ whole genome shotgun (WGS) entry which is preliminary data.</text>
</comment>
<organism evidence="3 4">
    <name type="scientific">Carex littledalei</name>
    <dbReference type="NCBI Taxonomy" id="544730"/>
    <lineage>
        <taxon>Eukaryota</taxon>
        <taxon>Viridiplantae</taxon>
        <taxon>Streptophyta</taxon>
        <taxon>Embryophyta</taxon>
        <taxon>Tracheophyta</taxon>
        <taxon>Spermatophyta</taxon>
        <taxon>Magnoliopsida</taxon>
        <taxon>Liliopsida</taxon>
        <taxon>Poales</taxon>
        <taxon>Cyperaceae</taxon>
        <taxon>Cyperoideae</taxon>
        <taxon>Cariceae</taxon>
        <taxon>Carex</taxon>
        <taxon>Carex subgen. Euthyceras</taxon>
    </lineage>
</organism>
<protein>
    <submittedName>
        <fullName evidence="3">Paramyosin-like protein</fullName>
    </submittedName>
</protein>
<dbReference type="AlphaFoldDB" id="A0A833VKQ6"/>
<evidence type="ECO:0000313" key="3">
    <source>
        <dbReference type="EMBL" id="KAF3327088.1"/>
    </source>
</evidence>
<evidence type="ECO:0000256" key="2">
    <source>
        <dbReference type="SAM" id="MobiDB-lite"/>
    </source>
</evidence>
<keyword evidence="1" id="KW-0175">Coiled coil</keyword>
<feature type="coiled-coil region" evidence="1">
    <location>
        <begin position="212"/>
        <end position="299"/>
    </location>
</feature>